<name>A0A183DAN9_9BILA</name>
<dbReference type="AlphaFoldDB" id="A0A183DAN9"/>
<reference evidence="1" key="1">
    <citation type="submission" date="2016-06" db="UniProtKB">
        <authorList>
            <consortium name="WormBaseParasite"/>
        </authorList>
    </citation>
    <scope>IDENTIFICATION</scope>
</reference>
<evidence type="ECO:0000313" key="1">
    <source>
        <dbReference type="WBParaSite" id="GPUH_0000578801-mRNA-1"/>
    </source>
</evidence>
<accession>A0A183DAN9</accession>
<protein>
    <submittedName>
        <fullName evidence="1">Adaptin_N domain-containing protein</fullName>
    </submittedName>
</protein>
<proteinExistence type="predicted"/>
<sequence length="154" mass="17665">LMAANIKGGNSAVVQRQQNPGAALGASIMESIKQLSEFVKSLNKNRKSNSDLIRLYGIVFKQALIILTRCMDDKYYNTSTISCCLDLINDAFEKLDNKDSIDFDQVLWMINDRCVMIADKKTINVILMEKIVKYNTRFISFMLTDIVRRKDRKK</sequence>
<organism evidence="1">
    <name type="scientific">Gongylonema pulchrum</name>
    <dbReference type="NCBI Taxonomy" id="637853"/>
    <lineage>
        <taxon>Eukaryota</taxon>
        <taxon>Metazoa</taxon>
        <taxon>Ecdysozoa</taxon>
        <taxon>Nematoda</taxon>
        <taxon>Chromadorea</taxon>
        <taxon>Rhabditida</taxon>
        <taxon>Spirurina</taxon>
        <taxon>Spiruromorpha</taxon>
        <taxon>Spiruroidea</taxon>
        <taxon>Gongylonematidae</taxon>
        <taxon>Gongylonema</taxon>
    </lineage>
</organism>
<dbReference type="WBParaSite" id="GPUH_0000578801-mRNA-1">
    <property type="protein sequence ID" value="GPUH_0000578801-mRNA-1"/>
    <property type="gene ID" value="GPUH_0000578801"/>
</dbReference>